<dbReference type="PANTHER" id="PTHR13140">
    <property type="entry name" value="MYOSIN"/>
    <property type="match status" value="1"/>
</dbReference>
<dbReference type="PROSITE" id="PS50096">
    <property type="entry name" value="IQ"/>
    <property type="match status" value="1"/>
</dbReference>
<dbReference type="Gene3D" id="3.40.850.10">
    <property type="entry name" value="Kinesin motor domain"/>
    <property type="match status" value="2"/>
</dbReference>
<dbReference type="GO" id="GO:0051015">
    <property type="term" value="F:actin filament binding"/>
    <property type="evidence" value="ECO:0007669"/>
    <property type="project" value="TreeGrafter"/>
</dbReference>
<sequence length="1122" mass="126887">MMLSASPSMIVRSSLEEMLDSLRRRDDEEKPKDLPPALPARPTSKARLPPARRSLPTNFRVGDDDDECLPSGNEETKRKENDSSGSKRNCFATKKMRKEQNAAESPYAIGIELTESSDRAAVASMWRNQGTDLDDNISYFMKKKRRVWCRLPSGQWESGTIQSTSGEHALVSLSNGNVMKISSSELLPANPDILEGVDDLVQLSYLNEPSLFHNLQNRFSNDLIYTKAGPVLVAINPFKDVQIYGDEFVTAYRQKRLDSPHVYAVVDAAYDAMMKEEVNQSIIISGESGAGKTETAKIAMHYLAALSGGSSSIEHKMLQSNLILEAFGNAKTSRNGNSSRFSRVVQLANGERSYHVFYQLCAGAPSSLKERLNLRMASDYKYLSQSDCLAIEGVNEAQRFHILMEALDIVGISKEDQERIFATLAAILWLGNTSFQVIDNGNQVEVLVDEAVTNAAKLMGCSIQELKLSLCTNKNLAGKESATKRWTLQQAIDRRDALAKFIYARLFDWLVERINNSLHAAKCCVGKSINILDIYGFESFQKNSFEQMCINYANERLQQHFNRHLFKLEQEDYELDGIDWTKVDFEDNQECLDLFEKKSSGLLSVLDAESNLPKASDLTFANKLKQHLNLNSRFKGERGRAFSVRHYAGEVLYDTNGFLEKNKDSLHADFLQLLSACNNELLQIASKLLNDSEKPATTLSEISSSDFPRQSVSTKFKRLDSTKPHFIRCIKPNNKQLPGIYEADLVLEQLRCGGILEVVRIARSGHPIRMKHQEFARRYGFLLSKTNVARDPLSISIAILQQFGILPEMYQIGYTKVFLRMGQIEKLEHRRKQVLEGTVCVQKHFRGYHARRCLYELKGAKKSKSCNDTHLVKGLQPDGLKSIKKPGRKFSEGKEERVHKMPLTLKELQQRVIKAEETIEQKEEENAALREQLQQFETRWSDYEAKMKSMEEMWQKQMASLQMSLAAARKSLGVDHSVGQPGRHDAATSPRYYDSEDATSMGSRTPGASTPLKYSNSGHDVGVGRDTNGTLSAVSNLMKEFEQQRQAFDNDAKALVDVKPGQSASNKNSDAELRMLRSRFEMWKKEYKVRLRETKAKLHRLGHSEAERSRRKWWGRISARAS</sequence>
<dbReference type="CDD" id="cd01383">
    <property type="entry name" value="MYSc_Myo8"/>
    <property type="match status" value="1"/>
</dbReference>
<dbReference type="Proteomes" id="UP000030645">
    <property type="component" value="Unassembled WGS sequence"/>
</dbReference>
<gene>
    <name evidence="12" type="ORF">L484_018740</name>
</gene>
<feature type="region of interest" description="Actin-binding" evidence="7">
    <location>
        <begin position="712"/>
        <end position="734"/>
    </location>
</feature>
<keyword evidence="3" id="KW-0112">Calmodulin-binding</keyword>
<dbReference type="GO" id="GO:0005524">
    <property type="term" value="F:ATP binding"/>
    <property type="evidence" value="ECO:0007669"/>
    <property type="project" value="UniProtKB-UniRule"/>
</dbReference>
<evidence type="ECO:0000256" key="6">
    <source>
        <dbReference type="ARBA" id="ARBA00023203"/>
    </source>
</evidence>
<evidence type="ECO:0000256" key="7">
    <source>
        <dbReference type="PROSITE-ProRule" id="PRU00782"/>
    </source>
</evidence>
<dbReference type="InterPro" id="IPR004009">
    <property type="entry name" value="SH3_Myosin"/>
</dbReference>
<dbReference type="Pfam" id="PF00063">
    <property type="entry name" value="Myosin_head"/>
    <property type="match status" value="2"/>
</dbReference>
<keyword evidence="8" id="KW-0175">Coiled coil</keyword>
<accession>W9S5G1</accession>
<feature type="domain" description="Myosin N-terminal SH3-like" evidence="11">
    <location>
        <begin position="142"/>
        <end position="191"/>
    </location>
</feature>
<evidence type="ECO:0000259" key="10">
    <source>
        <dbReference type="PROSITE" id="PS51456"/>
    </source>
</evidence>
<dbReference type="Pfam" id="PF25369">
    <property type="entry name" value="SH3_VIII-1_N"/>
    <property type="match status" value="1"/>
</dbReference>
<dbReference type="Gene3D" id="1.10.10.820">
    <property type="match status" value="1"/>
</dbReference>
<feature type="compositionally biased region" description="Polar residues" evidence="9">
    <location>
        <begin position="998"/>
        <end position="1018"/>
    </location>
</feature>
<keyword evidence="5 7" id="KW-0505">Motor protein</keyword>
<feature type="binding site" evidence="7">
    <location>
        <begin position="286"/>
        <end position="293"/>
    </location>
    <ligand>
        <name>ATP</name>
        <dbReference type="ChEBI" id="CHEBI:30616"/>
    </ligand>
</feature>
<name>W9S5G1_9ROSA</name>
<reference evidence="13" key="1">
    <citation type="submission" date="2013-01" db="EMBL/GenBank/DDBJ databases">
        <title>Draft Genome Sequence of a Mulberry Tree, Morus notabilis C.K. Schneid.</title>
        <authorList>
            <person name="He N."/>
            <person name="Zhao S."/>
        </authorList>
    </citation>
    <scope>NUCLEOTIDE SEQUENCE</scope>
</reference>
<dbReference type="GO" id="GO:0007015">
    <property type="term" value="P:actin filament organization"/>
    <property type="evidence" value="ECO:0007669"/>
    <property type="project" value="TreeGrafter"/>
</dbReference>
<evidence type="ECO:0000313" key="13">
    <source>
        <dbReference type="Proteomes" id="UP000030645"/>
    </source>
</evidence>
<evidence type="ECO:0000313" key="12">
    <source>
        <dbReference type="EMBL" id="EXB89639.1"/>
    </source>
</evidence>
<keyword evidence="13" id="KW-1185">Reference proteome</keyword>
<dbReference type="InterPro" id="IPR027417">
    <property type="entry name" value="P-loop_NTPase"/>
</dbReference>
<keyword evidence="1 7" id="KW-0547">Nucleotide-binding</keyword>
<dbReference type="InterPro" id="IPR036022">
    <property type="entry name" value="MYSc_Myo8"/>
</dbReference>
<feature type="coiled-coil region" evidence="8">
    <location>
        <begin position="905"/>
        <end position="953"/>
    </location>
</feature>
<dbReference type="GO" id="GO:0000146">
    <property type="term" value="F:microfilament motor activity"/>
    <property type="evidence" value="ECO:0007669"/>
    <property type="project" value="TreeGrafter"/>
</dbReference>
<dbReference type="Gene3D" id="1.20.58.530">
    <property type="match status" value="1"/>
</dbReference>
<dbReference type="PANTHER" id="PTHR13140:SF706">
    <property type="entry name" value="DILUTE CLASS UNCONVENTIONAL MYOSIN, ISOFORM C"/>
    <property type="match status" value="1"/>
</dbReference>
<feature type="region of interest" description="Disordered" evidence="9">
    <location>
        <begin position="1"/>
        <end position="102"/>
    </location>
</feature>
<protein>
    <submittedName>
        <fullName evidence="12">Myosin-2 heavy chain</fullName>
    </submittedName>
</protein>
<feature type="domain" description="Myosin motor" evidence="10">
    <location>
        <begin position="195"/>
        <end position="832"/>
    </location>
</feature>
<organism evidence="12 13">
    <name type="scientific">Morus notabilis</name>
    <dbReference type="NCBI Taxonomy" id="981085"/>
    <lineage>
        <taxon>Eukaryota</taxon>
        <taxon>Viridiplantae</taxon>
        <taxon>Streptophyta</taxon>
        <taxon>Embryophyta</taxon>
        <taxon>Tracheophyta</taxon>
        <taxon>Spermatophyta</taxon>
        <taxon>Magnoliopsida</taxon>
        <taxon>eudicotyledons</taxon>
        <taxon>Gunneridae</taxon>
        <taxon>Pentapetalae</taxon>
        <taxon>rosids</taxon>
        <taxon>fabids</taxon>
        <taxon>Rosales</taxon>
        <taxon>Moraceae</taxon>
        <taxon>Moreae</taxon>
        <taxon>Morus</taxon>
    </lineage>
</organism>
<evidence type="ECO:0000256" key="9">
    <source>
        <dbReference type="SAM" id="MobiDB-lite"/>
    </source>
</evidence>
<dbReference type="GO" id="GO:0005516">
    <property type="term" value="F:calmodulin binding"/>
    <property type="evidence" value="ECO:0007669"/>
    <property type="project" value="UniProtKB-KW"/>
</dbReference>
<proteinExistence type="inferred from homology"/>
<dbReference type="GO" id="GO:0016459">
    <property type="term" value="C:myosin complex"/>
    <property type="evidence" value="ECO:0007669"/>
    <property type="project" value="UniProtKB-KW"/>
</dbReference>
<evidence type="ECO:0000256" key="8">
    <source>
        <dbReference type="SAM" id="Coils"/>
    </source>
</evidence>
<dbReference type="AlphaFoldDB" id="W9S5G1"/>
<evidence type="ECO:0000259" key="11">
    <source>
        <dbReference type="PROSITE" id="PS51844"/>
    </source>
</evidence>
<dbReference type="SMART" id="SM00242">
    <property type="entry name" value="MYSc"/>
    <property type="match status" value="1"/>
</dbReference>
<dbReference type="Gene3D" id="1.20.5.4820">
    <property type="match status" value="1"/>
</dbReference>
<feature type="region of interest" description="Disordered" evidence="9">
    <location>
        <begin position="975"/>
        <end position="1022"/>
    </location>
</feature>
<keyword evidence="2 7" id="KW-0067">ATP-binding</keyword>
<dbReference type="InterPro" id="IPR036961">
    <property type="entry name" value="Kinesin_motor_dom_sf"/>
</dbReference>
<evidence type="ECO:0000256" key="5">
    <source>
        <dbReference type="ARBA" id="ARBA00023175"/>
    </source>
</evidence>
<feature type="compositionally biased region" description="Basic and acidic residues" evidence="9">
    <location>
        <begin position="20"/>
        <end position="33"/>
    </location>
</feature>
<dbReference type="FunFam" id="1.10.10.820:FF:000001">
    <property type="entry name" value="Myosin heavy chain"/>
    <property type="match status" value="1"/>
</dbReference>
<comment type="similarity">
    <text evidence="7">Belongs to the TRAFAC class myosin-kinesin ATPase superfamily. Myosin family.</text>
</comment>
<dbReference type="PRINTS" id="PR00193">
    <property type="entry name" value="MYOSINHEAVY"/>
</dbReference>
<keyword evidence="6 7" id="KW-0009">Actin-binding</keyword>
<evidence type="ECO:0000256" key="3">
    <source>
        <dbReference type="ARBA" id="ARBA00022860"/>
    </source>
</evidence>
<dbReference type="PROSITE" id="PS51844">
    <property type="entry name" value="SH3_LIKE"/>
    <property type="match status" value="1"/>
</dbReference>
<dbReference type="STRING" id="981085.W9S5G1"/>
<dbReference type="GO" id="GO:0030048">
    <property type="term" value="P:actin filament-based movement"/>
    <property type="evidence" value="ECO:0007669"/>
    <property type="project" value="UniProtKB-ARBA"/>
</dbReference>
<dbReference type="EMBL" id="KE345012">
    <property type="protein sequence ID" value="EXB89639.1"/>
    <property type="molecule type" value="Genomic_DNA"/>
</dbReference>
<dbReference type="SUPFAM" id="SSF52540">
    <property type="entry name" value="P-loop containing nucleoside triphosphate hydrolases"/>
    <property type="match status" value="1"/>
</dbReference>
<evidence type="ECO:0000256" key="2">
    <source>
        <dbReference type="ARBA" id="ARBA00022840"/>
    </source>
</evidence>
<dbReference type="PROSITE" id="PS51456">
    <property type="entry name" value="MYOSIN_MOTOR"/>
    <property type="match status" value="1"/>
</dbReference>
<evidence type="ECO:0000256" key="1">
    <source>
        <dbReference type="ARBA" id="ARBA00022741"/>
    </source>
</evidence>
<dbReference type="GO" id="GO:0016020">
    <property type="term" value="C:membrane"/>
    <property type="evidence" value="ECO:0007669"/>
    <property type="project" value="TreeGrafter"/>
</dbReference>
<dbReference type="Gene3D" id="1.20.120.720">
    <property type="entry name" value="Myosin VI head, motor domain, U50 subdomain"/>
    <property type="match status" value="1"/>
</dbReference>
<dbReference type="InterPro" id="IPR001609">
    <property type="entry name" value="Myosin_head_motor_dom-like"/>
</dbReference>
<dbReference type="GO" id="GO:0005737">
    <property type="term" value="C:cytoplasm"/>
    <property type="evidence" value="ECO:0007669"/>
    <property type="project" value="TreeGrafter"/>
</dbReference>
<keyword evidence="4 7" id="KW-0518">Myosin</keyword>
<dbReference type="InterPro" id="IPR057535">
    <property type="entry name" value="MYO1-3_N_SH3"/>
</dbReference>
<evidence type="ECO:0000256" key="4">
    <source>
        <dbReference type="ARBA" id="ARBA00023123"/>
    </source>
</evidence>
<dbReference type="eggNOG" id="KOG0160">
    <property type="taxonomic scope" value="Eukaryota"/>
</dbReference>